<proteinExistence type="predicted"/>
<name>A0ACC2K6M9_PERAE</name>
<sequence>MKLNLRLHTHRFYAKANETKQGNPRKSSALSSPFLFIRPQKRRFHDRLSGSVCAGIFCFIGVTSCNCKDVEAMELNVSVEKNGF</sequence>
<gene>
    <name evidence="1" type="ORF">MRB53_036167</name>
</gene>
<comment type="caution">
    <text evidence="1">The sequence shown here is derived from an EMBL/GenBank/DDBJ whole genome shotgun (WGS) entry which is preliminary data.</text>
</comment>
<reference evidence="1 2" key="1">
    <citation type="journal article" date="2022" name="Hortic Res">
        <title>A haplotype resolved chromosomal level avocado genome allows analysis of novel avocado genes.</title>
        <authorList>
            <person name="Nath O."/>
            <person name="Fletcher S.J."/>
            <person name="Hayward A."/>
            <person name="Shaw L.M."/>
            <person name="Masouleh A.K."/>
            <person name="Furtado A."/>
            <person name="Henry R.J."/>
            <person name="Mitter N."/>
        </authorList>
    </citation>
    <scope>NUCLEOTIDE SEQUENCE [LARGE SCALE GENOMIC DNA]</scope>
    <source>
        <strain evidence="2">cv. Hass</strain>
    </source>
</reference>
<keyword evidence="2" id="KW-1185">Reference proteome</keyword>
<evidence type="ECO:0000313" key="2">
    <source>
        <dbReference type="Proteomes" id="UP001234297"/>
    </source>
</evidence>
<dbReference type="Proteomes" id="UP001234297">
    <property type="component" value="Chromosome 12"/>
</dbReference>
<dbReference type="EMBL" id="CM056820">
    <property type="protein sequence ID" value="KAJ8616795.1"/>
    <property type="molecule type" value="Genomic_DNA"/>
</dbReference>
<accession>A0ACC2K6M9</accession>
<protein>
    <submittedName>
        <fullName evidence="1">Uncharacterized protein</fullName>
    </submittedName>
</protein>
<organism evidence="1 2">
    <name type="scientific">Persea americana</name>
    <name type="common">Avocado</name>
    <dbReference type="NCBI Taxonomy" id="3435"/>
    <lineage>
        <taxon>Eukaryota</taxon>
        <taxon>Viridiplantae</taxon>
        <taxon>Streptophyta</taxon>
        <taxon>Embryophyta</taxon>
        <taxon>Tracheophyta</taxon>
        <taxon>Spermatophyta</taxon>
        <taxon>Magnoliopsida</taxon>
        <taxon>Magnoliidae</taxon>
        <taxon>Laurales</taxon>
        <taxon>Lauraceae</taxon>
        <taxon>Persea</taxon>
    </lineage>
</organism>
<evidence type="ECO:0000313" key="1">
    <source>
        <dbReference type="EMBL" id="KAJ8616795.1"/>
    </source>
</evidence>